<protein>
    <recommendedName>
        <fullName evidence="2">DUF2336 domain-containing protein</fullName>
    </recommendedName>
</protein>
<name>A0A3B0RLY9_9ZZZZ</name>
<dbReference type="Pfam" id="PF10098">
    <property type="entry name" value="DUF2336"/>
    <property type="match status" value="1"/>
</dbReference>
<dbReference type="AlphaFoldDB" id="A0A3B0RLY9"/>
<dbReference type="InterPro" id="IPR019285">
    <property type="entry name" value="DUF2336"/>
</dbReference>
<dbReference type="EMBL" id="UOEE01000156">
    <property type="protein sequence ID" value="VAV93057.1"/>
    <property type="molecule type" value="Genomic_DNA"/>
</dbReference>
<proteinExistence type="predicted"/>
<sequence>MKPVAPAQLETLQQAAPIGRARTALIRRLSDLVCLPETKISPVERHMTGDLLMDMLRETEPALRKKCAQRVSALGDAPPLLLRMLAMDDIEIAAPVLENSATISDADLVSTAKVGGPKHRLLIARRKKISEMVAEELTSHMEADVAKVLLQNQGAKLSSAALENLVGLTKGHTALCRLLLSRPELRPSQGFTLFWWANEEDRKRIFLRFSVDRVLMQETAQDVFALNAAEQWQDPLARKAMQFIERRQRNRAAIARSPFDSLEHAIDAAVVNMNTEIAEEISYLSGIKPITGARILADTGGEPVAILCKATGLKRPYLAKLWTAMKHKTGTDAAPDPGFERVRYTFDTMSSNKAQTVLRYWNWALSSSLSSDLRRRIREGKMGDISTLSAPERAASLVFGQHG</sequence>
<evidence type="ECO:0008006" key="2">
    <source>
        <dbReference type="Google" id="ProtNLM"/>
    </source>
</evidence>
<organism evidence="1">
    <name type="scientific">hydrothermal vent metagenome</name>
    <dbReference type="NCBI Taxonomy" id="652676"/>
    <lineage>
        <taxon>unclassified sequences</taxon>
        <taxon>metagenomes</taxon>
        <taxon>ecological metagenomes</taxon>
    </lineage>
</organism>
<reference evidence="1" key="1">
    <citation type="submission" date="2018-06" db="EMBL/GenBank/DDBJ databases">
        <authorList>
            <person name="Zhirakovskaya E."/>
        </authorList>
    </citation>
    <scope>NUCLEOTIDE SEQUENCE</scope>
</reference>
<evidence type="ECO:0000313" key="1">
    <source>
        <dbReference type="EMBL" id="VAV93057.1"/>
    </source>
</evidence>
<accession>A0A3B0RLY9</accession>
<gene>
    <name evidence="1" type="ORF">MNBD_ALPHA06-799</name>
</gene>